<dbReference type="InterPro" id="IPR002867">
    <property type="entry name" value="IBR_dom"/>
</dbReference>
<dbReference type="EMBL" id="JAULSW010000008">
    <property type="protein sequence ID" value="KAK3372589.1"/>
    <property type="molecule type" value="Genomic_DNA"/>
</dbReference>
<dbReference type="CDD" id="cd20336">
    <property type="entry name" value="Rcat_RBR"/>
    <property type="match status" value="1"/>
</dbReference>
<keyword evidence="5" id="KW-0677">Repeat</keyword>
<comment type="caution">
    <text evidence="12">The sequence shown here is derived from an EMBL/GenBank/DDBJ whole genome shotgun (WGS) entry which is preliminary data.</text>
</comment>
<evidence type="ECO:0000256" key="7">
    <source>
        <dbReference type="ARBA" id="ARBA00022786"/>
    </source>
</evidence>
<accession>A0AAE0K9Z1</accession>
<dbReference type="GO" id="GO:0061630">
    <property type="term" value="F:ubiquitin protein ligase activity"/>
    <property type="evidence" value="ECO:0007669"/>
    <property type="project" value="UniProtKB-EC"/>
</dbReference>
<feature type="coiled-coil region" evidence="9">
    <location>
        <begin position="67"/>
        <end position="94"/>
    </location>
</feature>
<feature type="domain" description="RING-type" evidence="11">
    <location>
        <begin position="1"/>
        <end position="240"/>
    </location>
</feature>
<dbReference type="SUPFAM" id="SSF57850">
    <property type="entry name" value="RING/U-box"/>
    <property type="match status" value="2"/>
</dbReference>
<dbReference type="CDD" id="cd20335">
    <property type="entry name" value="BRcat_RBR"/>
    <property type="match status" value="1"/>
</dbReference>
<feature type="compositionally biased region" description="Basic and acidic residues" evidence="10">
    <location>
        <begin position="127"/>
        <end position="151"/>
    </location>
</feature>
<evidence type="ECO:0000256" key="1">
    <source>
        <dbReference type="ARBA" id="ARBA00001798"/>
    </source>
</evidence>
<gene>
    <name evidence="12" type="ORF">B0H63DRAFT_563986</name>
</gene>
<proteinExistence type="predicted"/>
<dbReference type="Gene3D" id="1.20.120.1750">
    <property type="match status" value="1"/>
</dbReference>
<evidence type="ECO:0000313" key="12">
    <source>
        <dbReference type="EMBL" id="KAK3372589.1"/>
    </source>
</evidence>
<keyword evidence="3" id="KW-0808">Transferase</keyword>
<keyword evidence="4" id="KW-0479">Metal-binding</keyword>
<dbReference type="InterPro" id="IPR017907">
    <property type="entry name" value="Znf_RING_CS"/>
</dbReference>
<evidence type="ECO:0000256" key="10">
    <source>
        <dbReference type="SAM" id="MobiDB-lite"/>
    </source>
</evidence>
<keyword evidence="6" id="KW-0863">Zinc-finger</keyword>
<dbReference type="EC" id="2.3.2.31" evidence="2"/>
<dbReference type="InterPro" id="IPR044066">
    <property type="entry name" value="TRIAD_supradom"/>
</dbReference>
<reference evidence="12" key="1">
    <citation type="journal article" date="2023" name="Mol. Phylogenet. Evol.">
        <title>Genome-scale phylogeny and comparative genomics of the fungal order Sordariales.</title>
        <authorList>
            <person name="Hensen N."/>
            <person name="Bonometti L."/>
            <person name="Westerberg I."/>
            <person name="Brannstrom I.O."/>
            <person name="Guillou S."/>
            <person name="Cros-Aarteil S."/>
            <person name="Calhoun S."/>
            <person name="Haridas S."/>
            <person name="Kuo A."/>
            <person name="Mondo S."/>
            <person name="Pangilinan J."/>
            <person name="Riley R."/>
            <person name="LaButti K."/>
            <person name="Andreopoulos B."/>
            <person name="Lipzen A."/>
            <person name="Chen C."/>
            <person name="Yan M."/>
            <person name="Daum C."/>
            <person name="Ng V."/>
            <person name="Clum A."/>
            <person name="Steindorff A."/>
            <person name="Ohm R.A."/>
            <person name="Martin F."/>
            <person name="Silar P."/>
            <person name="Natvig D.O."/>
            <person name="Lalanne C."/>
            <person name="Gautier V."/>
            <person name="Ament-Velasquez S.L."/>
            <person name="Kruys A."/>
            <person name="Hutchinson M.I."/>
            <person name="Powell A.J."/>
            <person name="Barry K."/>
            <person name="Miller A.N."/>
            <person name="Grigoriev I.V."/>
            <person name="Debuchy R."/>
            <person name="Gladieux P."/>
            <person name="Hiltunen Thoren M."/>
            <person name="Johannesson H."/>
        </authorList>
    </citation>
    <scope>NUCLEOTIDE SEQUENCE</scope>
    <source>
        <strain evidence="12">CBS 232.78</strain>
    </source>
</reference>
<dbReference type="PROSITE" id="PS00518">
    <property type="entry name" value="ZF_RING_1"/>
    <property type="match status" value="1"/>
</dbReference>
<dbReference type="Pfam" id="PF01485">
    <property type="entry name" value="IBR"/>
    <property type="match status" value="2"/>
</dbReference>
<dbReference type="AlphaFoldDB" id="A0AAE0K9Z1"/>
<dbReference type="PROSITE" id="PS51873">
    <property type="entry name" value="TRIAD"/>
    <property type="match status" value="1"/>
</dbReference>
<name>A0AAE0K9Z1_9PEZI</name>
<evidence type="ECO:0000313" key="13">
    <source>
        <dbReference type="Proteomes" id="UP001285441"/>
    </source>
</evidence>
<keyword evidence="7" id="KW-0833">Ubl conjugation pathway</keyword>
<dbReference type="InterPro" id="IPR031127">
    <property type="entry name" value="E3_UB_ligase_RBR"/>
</dbReference>
<keyword evidence="8" id="KW-0862">Zinc</keyword>
<keyword evidence="9" id="KW-0175">Coiled coil</keyword>
<evidence type="ECO:0000256" key="4">
    <source>
        <dbReference type="ARBA" id="ARBA00022723"/>
    </source>
</evidence>
<keyword evidence="13" id="KW-1185">Reference proteome</keyword>
<evidence type="ECO:0000256" key="3">
    <source>
        <dbReference type="ARBA" id="ARBA00022679"/>
    </source>
</evidence>
<feature type="region of interest" description="Disordered" evidence="10">
    <location>
        <begin position="127"/>
        <end position="163"/>
    </location>
</feature>
<comment type="catalytic activity">
    <reaction evidence="1">
        <text>[E2 ubiquitin-conjugating enzyme]-S-ubiquitinyl-L-cysteine + [acceptor protein]-L-lysine = [E2 ubiquitin-conjugating enzyme]-L-cysteine + [acceptor protein]-N(6)-ubiquitinyl-L-lysine.</text>
        <dbReference type="EC" id="2.3.2.31"/>
    </reaction>
</comment>
<reference evidence="12" key="2">
    <citation type="submission" date="2023-06" db="EMBL/GenBank/DDBJ databases">
        <authorList>
            <consortium name="Lawrence Berkeley National Laboratory"/>
            <person name="Haridas S."/>
            <person name="Hensen N."/>
            <person name="Bonometti L."/>
            <person name="Westerberg I."/>
            <person name="Brannstrom I.O."/>
            <person name="Guillou S."/>
            <person name="Cros-Aarteil S."/>
            <person name="Calhoun S."/>
            <person name="Kuo A."/>
            <person name="Mondo S."/>
            <person name="Pangilinan J."/>
            <person name="Riley R."/>
            <person name="LaButti K."/>
            <person name="Andreopoulos B."/>
            <person name="Lipzen A."/>
            <person name="Chen C."/>
            <person name="Yanf M."/>
            <person name="Daum C."/>
            <person name="Ng V."/>
            <person name="Clum A."/>
            <person name="Steindorff A."/>
            <person name="Ohm R."/>
            <person name="Martin F."/>
            <person name="Silar P."/>
            <person name="Natvig D."/>
            <person name="Lalanne C."/>
            <person name="Gautier V."/>
            <person name="Ament-velasquez S.L."/>
            <person name="Kruys A."/>
            <person name="Hutchinson M.I."/>
            <person name="Powell A.J."/>
            <person name="Barry K."/>
            <person name="Miller A.N."/>
            <person name="Grigoriev I.V."/>
            <person name="Debuchy R."/>
            <person name="Gladieux P."/>
            <person name="Thoren M.H."/>
            <person name="Johannesson H."/>
        </authorList>
    </citation>
    <scope>NUCLEOTIDE SEQUENCE</scope>
    <source>
        <strain evidence="12">CBS 232.78</strain>
    </source>
</reference>
<dbReference type="GO" id="GO:0016567">
    <property type="term" value="P:protein ubiquitination"/>
    <property type="evidence" value="ECO:0007669"/>
    <property type="project" value="InterPro"/>
</dbReference>
<dbReference type="GO" id="GO:0008270">
    <property type="term" value="F:zinc ion binding"/>
    <property type="evidence" value="ECO:0007669"/>
    <property type="project" value="UniProtKB-KW"/>
</dbReference>
<dbReference type="PANTHER" id="PTHR11685">
    <property type="entry name" value="RBR FAMILY RING FINGER AND IBR DOMAIN-CONTAINING"/>
    <property type="match status" value="1"/>
</dbReference>
<sequence length="260" mass="30528">MMAGFVNWFRCPSCQSGQLHDDPMGRSPIITCVSCHKRYCFHHQELWHETMTCDEYDQFLLDPDNFRSEFETENERAERVQEVEQRRRREMEASDRRYAESLVREENHRRDFQAWCARDDGVAWEEAERGHAKSKSATRDERERVEAERKAAQKKNQFAQDKAKAIEEVKRKKAEKLASEATIQKTTKRCPGFLCGRPIERNEGCAHMTGLLCGHEFCYECLADHQAILKSGNTKHKRGCMYHPDNLPGIDEEEWDDSYM</sequence>
<evidence type="ECO:0000256" key="9">
    <source>
        <dbReference type="SAM" id="Coils"/>
    </source>
</evidence>
<organism evidence="12 13">
    <name type="scientific">Podospora didyma</name>
    <dbReference type="NCBI Taxonomy" id="330526"/>
    <lineage>
        <taxon>Eukaryota</taxon>
        <taxon>Fungi</taxon>
        <taxon>Dikarya</taxon>
        <taxon>Ascomycota</taxon>
        <taxon>Pezizomycotina</taxon>
        <taxon>Sordariomycetes</taxon>
        <taxon>Sordariomycetidae</taxon>
        <taxon>Sordariales</taxon>
        <taxon>Podosporaceae</taxon>
        <taxon>Podospora</taxon>
    </lineage>
</organism>
<evidence type="ECO:0000256" key="5">
    <source>
        <dbReference type="ARBA" id="ARBA00022737"/>
    </source>
</evidence>
<dbReference type="Proteomes" id="UP001285441">
    <property type="component" value="Unassembled WGS sequence"/>
</dbReference>
<evidence type="ECO:0000259" key="11">
    <source>
        <dbReference type="PROSITE" id="PS51873"/>
    </source>
</evidence>
<protein>
    <recommendedName>
        <fullName evidence="2">RBR-type E3 ubiquitin transferase</fullName>
        <ecNumber evidence="2">2.3.2.31</ecNumber>
    </recommendedName>
</protein>
<evidence type="ECO:0000256" key="8">
    <source>
        <dbReference type="ARBA" id="ARBA00022833"/>
    </source>
</evidence>
<evidence type="ECO:0000256" key="2">
    <source>
        <dbReference type="ARBA" id="ARBA00012251"/>
    </source>
</evidence>
<evidence type="ECO:0000256" key="6">
    <source>
        <dbReference type="ARBA" id="ARBA00022771"/>
    </source>
</evidence>